<organism evidence="2 3">
    <name type="scientific">Aplosporella prunicola CBS 121167</name>
    <dbReference type="NCBI Taxonomy" id="1176127"/>
    <lineage>
        <taxon>Eukaryota</taxon>
        <taxon>Fungi</taxon>
        <taxon>Dikarya</taxon>
        <taxon>Ascomycota</taxon>
        <taxon>Pezizomycotina</taxon>
        <taxon>Dothideomycetes</taxon>
        <taxon>Dothideomycetes incertae sedis</taxon>
        <taxon>Botryosphaeriales</taxon>
        <taxon>Aplosporellaceae</taxon>
        <taxon>Aplosporella</taxon>
    </lineage>
</organism>
<proteinExistence type="predicted"/>
<gene>
    <name evidence="2" type="ORF">K452DRAFT_308557</name>
</gene>
<dbReference type="GeneID" id="54300662"/>
<dbReference type="OrthoDB" id="3939631at2759"/>
<reference evidence="2" key="1">
    <citation type="journal article" date="2020" name="Stud. Mycol.">
        <title>101 Dothideomycetes genomes: a test case for predicting lifestyles and emergence of pathogens.</title>
        <authorList>
            <person name="Haridas S."/>
            <person name="Albert R."/>
            <person name="Binder M."/>
            <person name="Bloem J."/>
            <person name="Labutti K."/>
            <person name="Salamov A."/>
            <person name="Andreopoulos B."/>
            <person name="Baker S."/>
            <person name="Barry K."/>
            <person name="Bills G."/>
            <person name="Bluhm B."/>
            <person name="Cannon C."/>
            <person name="Castanera R."/>
            <person name="Culley D."/>
            <person name="Daum C."/>
            <person name="Ezra D."/>
            <person name="Gonzalez J."/>
            <person name="Henrissat B."/>
            <person name="Kuo A."/>
            <person name="Liang C."/>
            <person name="Lipzen A."/>
            <person name="Lutzoni F."/>
            <person name="Magnuson J."/>
            <person name="Mondo S."/>
            <person name="Nolan M."/>
            <person name="Ohm R."/>
            <person name="Pangilinan J."/>
            <person name="Park H.-J."/>
            <person name="Ramirez L."/>
            <person name="Alfaro M."/>
            <person name="Sun H."/>
            <person name="Tritt A."/>
            <person name="Yoshinaga Y."/>
            <person name="Zwiers L.-H."/>
            <person name="Turgeon B."/>
            <person name="Goodwin S."/>
            <person name="Spatafora J."/>
            <person name="Crous P."/>
            <person name="Grigoriev I."/>
        </authorList>
    </citation>
    <scope>NUCLEOTIDE SEQUENCE</scope>
    <source>
        <strain evidence="2">CBS 121167</strain>
    </source>
</reference>
<dbReference type="AlphaFoldDB" id="A0A6A6BI08"/>
<feature type="compositionally biased region" description="Basic residues" evidence="1">
    <location>
        <begin position="104"/>
        <end position="116"/>
    </location>
</feature>
<feature type="region of interest" description="Disordered" evidence="1">
    <location>
        <begin position="41"/>
        <end position="146"/>
    </location>
</feature>
<evidence type="ECO:0000313" key="3">
    <source>
        <dbReference type="Proteomes" id="UP000799438"/>
    </source>
</evidence>
<keyword evidence="3" id="KW-1185">Reference proteome</keyword>
<evidence type="ECO:0000313" key="2">
    <source>
        <dbReference type="EMBL" id="KAF2142181.1"/>
    </source>
</evidence>
<feature type="compositionally biased region" description="Basic and acidic residues" evidence="1">
    <location>
        <begin position="62"/>
        <end position="71"/>
    </location>
</feature>
<dbReference type="RefSeq" id="XP_033397893.1">
    <property type="nucleotide sequence ID" value="XM_033543165.1"/>
</dbReference>
<evidence type="ECO:0000256" key="1">
    <source>
        <dbReference type="SAM" id="MobiDB-lite"/>
    </source>
</evidence>
<dbReference type="EMBL" id="ML995485">
    <property type="protein sequence ID" value="KAF2142181.1"/>
    <property type="molecule type" value="Genomic_DNA"/>
</dbReference>
<name>A0A6A6BI08_9PEZI</name>
<protein>
    <submittedName>
        <fullName evidence="2">Uncharacterized protein</fullName>
    </submittedName>
</protein>
<accession>A0A6A6BI08</accession>
<feature type="compositionally biased region" description="Basic residues" evidence="1">
    <location>
        <begin position="80"/>
        <end position="89"/>
    </location>
</feature>
<sequence>MVSYGTSKVDNLSDADKLRIISAYLNHNEPQNVYWTSAATQAGSASKESYKKMLNTSLQKLRATEGDKGADGNETAPKPQPKKGGRKKREATDDGGEQEGNPTKKARKSAKPRAKKAAVTTKKPDTDGEEAETAAVKPEASDDEDA</sequence>
<dbReference type="Proteomes" id="UP000799438">
    <property type="component" value="Unassembled WGS sequence"/>
</dbReference>